<dbReference type="EMBL" id="JANSHE010004509">
    <property type="protein sequence ID" value="KAJ2976874.1"/>
    <property type="molecule type" value="Genomic_DNA"/>
</dbReference>
<evidence type="ECO:0000313" key="2">
    <source>
        <dbReference type="Proteomes" id="UP001144978"/>
    </source>
</evidence>
<evidence type="ECO:0000313" key="1">
    <source>
        <dbReference type="EMBL" id="KAJ2976874.1"/>
    </source>
</evidence>
<organism evidence="1 2">
    <name type="scientific">Trametes sanguinea</name>
    <dbReference type="NCBI Taxonomy" id="158606"/>
    <lineage>
        <taxon>Eukaryota</taxon>
        <taxon>Fungi</taxon>
        <taxon>Dikarya</taxon>
        <taxon>Basidiomycota</taxon>
        <taxon>Agaricomycotina</taxon>
        <taxon>Agaricomycetes</taxon>
        <taxon>Polyporales</taxon>
        <taxon>Polyporaceae</taxon>
        <taxon>Trametes</taxon>
    </lineage>
</organism>
<proteinExistence type="predicted"/>
<sequence length="223" mass="25751">MQSTLENLDQRALEVRNEAAALARAQVLQQLTVLEGLVDANSRSREEWLEAQNELDYRMHAYLVLTYDTRDCELLSIATRIEMVLRRQTLDETFLYVERYRLFRTQREVSEAMHRAARERLRLLHTRAHAAVCVLNRAGPRHITALARAEDLRNTVTSLEREVKRELASLAVGLEDAFREHEEQFPGFEQPQPMEEGEVRRDSEEAAEEMAAAEEMEAEGDSP</sequence>
<comment type="caution">
    <text evidence="1">The sequence shown here is derived from an EMBL/GenBank/DDBJ whole genome shotgun (WGS) entry which is preliminary data.</text>
</comment>
<keyword evidence="2" id="KW-1185">Reference proteome</keyword>
<accession>A0ACC1NCT1</accession>
<gene>
    <name evidence="1" type="ORF">NUW54_g11499</name>
</gene>
<protein>
    <submittedName>
        <fullName evidence="1">Uncharacterized protein</fullName>
    </submittedName>
</protein>
<dbReference type="Proteomes" id="UP001144978">
    <property type="component" value="Unassembled WGS sequence"/>
</dbReference>
<name>A0ACC1NCT1_9APHY</name>
<reference evidence="1" key="1">
    <citation type="submission" date="2022-08" db="EMBL/GenBank/DDBJ databases">
        <title>Genome Sequence of Pycnoporus sanguineus.</title>
        <authorList>
            <person name="Buettner E."/>
        </authorList>
    </citation>
    <scope>NUCLEOTIDE SEQUENCE</scope>
    <source>
        <strain evidence="1">CG-C14</strain>
    </source>
</reference>